<accession>A0A818MR59</accession>
<name>A0A818MR59_9BILA</name>
<dbReference type="AlphaFoldDB" id="A0A818MR59"/>
<evidence type="ECO:0000313" key="2">
    <source>
        <dbReference type="Proteomes" id="UP000663881"/>
    </source>
</evidence>
<sequence>MVNNLTPENIFWRNFDNANRIDYDLVEIYGVEIDKIFTTQAKSMLQDPRLLAFVTTSSIPYFSNRSTILLDNCIYMKKGFASYQLITTCSGFSKSDTFLEISNVCNDIDELETQYKSQSHHDDTSIKILAKNRSKKLSKNYSNESDYICEKVLNEFTGRGCITGLANHSNVLGLFDEFDDDRARLSKNSNLSSSYYKQLPAYFEKSNSRMNELQCLGINFHDYKNNYETSTLPKNMYFNSAGIELISDDEWKQYYHTFFNDSLAKSMIEHRLKIGQIIEFDGRFGLNNSYTSDIMYECQEKTTNESHKQQVEKNLDNNNTTHNIISNQSNVLPVTTSDIPFHLIPFNVD</sequence>
<dbReference type="EMBL" id="CAJOAY010000226">
    <property type="protein sequence ID" value="CAF3592881.1"/>
    <property type="molecule type" value="Genomic_DNA"/>
</dbReference>
<dbReference type="Proteomes" id="UP000663881">
    <property type="component" value="Unassembled WGS sequence"/>
</dbReference>
<gene>
    <name evidence="1" type="ORF">OKA104_LOCUS6206</name>
</gene>
<organism evidence="1 2">
    <name type="scientific">Adineta steineri</name>
    <dbReference type="NCBI Taxonomy" id="433720"/>
    <lineage>
        <taxon>Eukaryota</taxon>
        <taxon>Metazoa</taxon>
        <taxon>Spiralia</taxon>
        <taxon>Gnathifera</taxon>
        <taxon>Rotifera</taxon>
        <taxon>Eurotatoria</taxon>
        <taxon>Bdelloidea</taxon>
        <taxon>Adinetida</taxon>
        <taxon>Adinetidae</taxon>
        <taxon>Adineta</taxon>
    </lineage>
</organism>
<protein>
    <submittedName>
        <fullName evidence="1">Uncharacterized protein</fullName>
    </submittedName>
</protein>
<evidence type="ECO:0000313" key="1">
    <source>
        <dbReference type="EMBL" id="CAF3592881.1"/>
    </source>
</evidence>
<comment type="caution">
    <text evidence="1">The sequence shown here is derived from an EMBL/GenBank/DDBJ whole genome shotgun (WGS) entry which is preliminary data.</text>
</comment>
<proteinExistence type="predicted"/>
<reference evidence="1" key="1">
    <citation type="submission" date="2021-02" db="EMBL/GenBank/DDBJ databases">
        <authorList>
            <person name="Nowell W R."/>
        </authorList>
    </citation>
    <scope>NUCLEOTIDE SEQUENCE</scope>
</reference>